<proteinExistence type="predicted"/>
<comment type="caution">
    <text evidence="1">The sequence shown here is derived from an EMBL/GenBank/DDBJ whole genome shotgun (WGS) entry which is preliminary data.</text>
</comment>
<sequence>MHFISSVKKGQLLQNIGKRLVDEGNNEEHDKDANIAKSYLRVNGREAYNKGSCNRARGLMIYWRDKIIILY</sequence>
<evidence type="ECO:0000313" key="1">
    <source>
        <dbReference type="EMBL" id="PON38045.1"/>
    </source>
</evidence>
<dbReference type="AlphaFoldDB" id="A0A2P5ANB8"/>
<gene>
    <name evidence="1" type="ORF">PanWU01x14_315470</name>
</gene>
<dbReference type="EMBL" id="JXTB01000507">
    <property type="protein sequence ID" value="PON38045.1"/>
    <property type="molecule type" value="Genomic_DNA"/>
</dbReference>
<accession>A0A2P5ANB8</accession>
<name>A0A2P5ANB8_PARAD</name>
<protein>
    <submittedName>
        <fullName evidence="1">Uncharacterized protein</fullName>
    </submittedName>
</protein>
<keyword evidence="2" id="KW-1185">Reference proteome</keyword>
<dbReference type="Proteomes" id="UP000237105">
    <property type="component" value="Unassembled WGS sequence"/>
</dbReference>
<reference evidence="2" key="1">
    <citation type="submission" date="2016-06" db="EMBL/GenBank/DDBJ databases">
        <title>Parallel loss of symbiosis genes in relatives of nitrogen-fixing non-legume Parasponia.</title>
        <authorList>
            <person name="Van Velzen R."/>
            <person name="Holmer R."/>
            <person name="Bu F."/>
            <person name="Rutten L."/>
            <person name="Van Zeijl A."/>
            <person name="Liu W."/>
            <person name="Santuari L."/>
            <person name="Cao Q."/>
            <person name="Sharma T."/>
            <person name="Shen D."/>
            <person name="Roswanjaya Y."/>
            <person name="Wardhani T."/>
            <person name="Kalhor M.S."/>
            <person name="Jansen J."/>
            <person name="Van den Hoogen J."/>
            <person name="Gungor B."/>
            <person name="Hartog M."/>
            <person name="Hontelez J."/>
            <person name="Verver J."/>
            <person name="Yang W.-C."/>
            <person name="Schijlen E."/>
            <person name="Repin R."/>
            <person name="Schilthuizen M."/>
            <person name="Schranz E."/>
            <person name="Heidstra R."/>
            <person name="Miyata K."/>
            <person name="Fedorova E."/>
            <person name="Kohlen W."/>
            <person name="Bisseling T."/>
            <person name="Smit S."/>
            <person name="Geurts R."/>
        </authorList>
    </citation>
    <scope>NUCLEOTIDE SEQUENCE [LARGE SCALE GENOMIC DNA]</scope>
    <source>
        <strain evidence="2">cv. WU1-14</strain>
    </source>
</reference>
<evidence type="ECO:0000313" key="2">
    <source>
        <dbReference type="Proteomes" id="UP000237105"/>
    </source>
</evidence>
<organism evidence="1 2">
    <name type="scientific">Parasponia andersonii</name>
    <name type="common">Sponia andersonii</name>
    <dbReference type="NCBI Taxonomy" id="3476"/>
    <lineage>
        <taxon>Eukaryota</taxon>
        <taxon>Viridiplantae</taxon>
        <taxon>Streptophyta</taxon>
        <taxon>Embryophyta</taxon>
        <taxon>Tracheophyta</taxon>
        <taxon>Spermatophyta</taxon>
        <taxon>Magnoliopsida</taxon>
        <taxon>eudicotyledons</taxon>
        <taxon>Gunneridae</taxon>
        <taxon>Pentapetalae</taxon>
        <taxon>rosids</taxon>
        <taxon>fabids</taxon>
        <taxon>Rosales</taxon>
        <taxon>Cannabaceae</taxon>
        <taxon>Parasponia</taxon>
    </lineage>
</organism>